<dbReference type="InterPro" id="IPR021109">
    <property type="entry name" value="Peptidase_aspartic_dom_sf"/>
</dbReference>
<gene>
    <name evidence="1" type="ORF">SELMODRAFT_419830</name>
</gene>
<evidence type="ECO:0000313" key="2">
    <source>
        <dbReference type="Proteomes" id="UP000001514"/>
    </source>
</evidence>
<dbReference type="EMBL" id="GL377609">
    <property type="protein sequence ID" value="EFJ18631.1"/>
    <property type="molecule type" value="Genomic_DNA"/>
</dbReference>
<name>D8SAP0_SELML</name>
<organism evidence="2">
    <name type="scientific">Selaginella moellendorffii</name>
    <name type="common">Spikemoss</name>
    <dbReference type="NCBI Taxonomy" id="88036"/>
    <lineage>
        <taxon>Eukaryota</taxon>
        <taxon>Viridiplantae</taxon>
        <taxon>Streptophyta</taxon>
        <taxon>Embryophyta</taxon>
        <taxon>Tracheophyta</taxon>
        <taxon>Lycopodiopsida</taxon>
        <taxon>Selaginellales</taxon>
        <taxon>Selaginellaceae</taxon>
        <taxon>Selaginella</taxon>
    </lineage>
</organism>
<dbReference type="Gene3D" id="2.40.70.10">
    <property type="entry name" value="Acid Proteases"/>
    <property type="match status" value="1"/>
</dbReference>
<protein>
    <submittedName>
        <fullName evidence="1">Uncharacterized protein</fullName>
    </submittedName>
</protein>
<dbReference type="KEGG" id="smo:SELMODRAFT_419830"/>
<evidence type="ECO:0000313" key="1">
    <source>
        <dbReference type="EMBL" id="EFJ18631.1"/>
    </source>
</evidence>
<dbReference type="AlphaFoldDB" id="D8SAP0"/>
<dbReference type="Gramene" id="EFJ18631">
    <property type="protein sequence ID" value="EFJ18631"/>
    <property type="gene ID" value="SELMODRAFT_419830"/>
</dbReference>
<keyword evidence="2" id="KW-1185">Reference proteome</keyword>
<accession>D8SAP0</accession>
<dbReference type="CDD" id="cd00303">
    <property type="entry name" value="retropepsin_like"/>
    <property type="match status" value="1"/>
</dbReference>
<dbReference type="HOGENOM" id="CLU_600504_0_0_1"/>
<proteinExistence type="predicted"/>
<sequence length="462" mass="51331">MGNEDYGNWLRGTVNGRPVSFMLSQNSDSFVSVNAVNRLGPTTTLCRPFCVKFLGWNPSPPHNRKVRKLKFQLEGGYKGCMDFSVMDLIHHDFVLGHQLLKVCSEAIYKDDDGIIKVDFGLGGDERAWTSSRSILMVFWNCDLRLASSCTSTLASSCKLQDVSRYETSRRGPEPPLPLPRPLEKEYQVLADVMHWHCVCALASRKIAHDNHLALDVRAANKQVVNKIKLQGSETIKKIIKENKYLEKSVVPGYLKHSPEDLDAALHLEGQEMELLPLEVCSFLQSVPNAEVAEFVAGKQPGSLNEAQDLVAELTAAPLAKTCLVSFMGDDDYGRWLRGTVNGRPASFMLSQNSDSFVSVNAVNRLGLTTSLCRPFSVNLLVGSTAQPSNRKVADLEFELEGGFKGCLDFAVMNLARHDFVLGHELINLCSEYVLSFRDGMKVELECGGQSFTSRFQQGRPQF</sequence>
<dbReference type="InParanoid" id="D8SAP0"/>
<reference evidence="1 2" key="1">
    <citation type="journal article" date="2011" name="Science">
        <title>The Selaginella genome identifies genetic changes associated with the evolution of vascular plants.</title>
        <authorList>
            <person name="Banks J.A."/>
            <person name="Nishiyama T."/>
            <person name="Hasebe M."/>
            <person name="Bowman J.L."/>
            <person name="Gribskov M."/>
            <person name="dePamphilis C."/>
            <person name="Albert V.A."/>
            <person name="Aono N."/>
            <person name="Aoyama T."/>
            <person name="Ambrose B.A."/>
            <person name="Ashton N.W."/>
            <person name="Axtell M.J."/>
            <person name="Barker E."/>
            <person name="Barker M.S."/>
            <person name="Bennetzen J.L."/>
            <person name="Bonawitz N.D."/>
            <person name="Chapple C."/>
            <person name="Cheng C."/>
            <person name="Correa L.G."/>
            <person name="Dacre M."/>
            <person name="DeBarry J."/>
            <person name="Dreyer I."/>
            <person name="Elias M."/>
            <person name="Engstrom E.M."/>
            <person name="Estelle M."/>
            <person name="Feng L."/>
            <person name="Finet C."/>
            <person name="Floyd S.K."/>
            <person name="Frommer W.B."/>
            <person name="Fujita T."/>
            <person name="Gramzow L."/>
            <person name="Gutensohn M."/>
            <person name="Harholt J."/>
            <person name="Hattori M."/>
            <person name="Heyl A."/>
            <person name="Hirai T."/>
            <person name="Hiwatashi Y."/>
            <person name="Ishikawa M."/>
            <person name="Iwata M."/>
            <person name="Karol K.G."/>
            <person name="Koehler B."/>
            <person name="Kolukisaoglu U."/>
            <person name="Kubo M."/>
            <person name="Kurata T."/>
            <person name="Lalonde S."/>
            <person name="Li K."/>
            <person name="Li Y."/>
            <person name="Litt A."/>
            <person name="Lyons E."/>
            <person name="Manning G."/>
            <person name="Maruyama T."/>
            <person name="Michael T.P."/>
            <person name="Mikami K."/>
            <person name="Miyazaki S."/>
            <person name="Morinaga S."/>
            <person name="Murata T."/>
            <person name="Mueller-Roeber B."/>
            <person name="Nelson D.R."/>
            <person name="Obara M."/>
            <person name="Oguri Y."/>
            <person name="Olmstead R.G."/>
            <person name="Onodera N."/>
            <person name="Petersen B.L."/>
            <person name="Pils B."/>
            <person name="Prigge M."/>
            <person name="Rensing S.A."/>
            <person name="Riano-Pachon D.M."/>
            <person name="Roberts A.W."/>
            <person name="Sato Y."/>
            <person name="Scheller H.V."/>
            <person name="Schulz B."/>
            <person name="Schulz C."/>
            <person name="Shakirov E.V."/>
            <person name="Shibagaki N."/>
            <person name="Shinohara N."/>
            <person name="Shippen D.E."/>
            <person name="Soerensen I."/>
            <person name="Sotooka R."/>
            <person name="Sugimoto N."/>
            <person name="Sugita M."/>
            <person name="Sumikawa N."/>
            <person name="Tanurdzic M."/>
            <person name="Theissen G."/>
            <person name="Ulvskov P."/>
            <person name="Wakazuki S."/>
            <person name="Weng J.K."/>
            <person name="Willats W.W."/>
            <person name="Wipf D."/>
            <person name="Wolf P.G."/>
            <person name="Yang L."/>
            <person name="Zimmer A.D."/>
            <person name="Zhu Q."/>
            <person name="Mitros T."/>
            <person name="Hellsten U."/>
            <person name="Loque D."/>
            <person name="Otillar R."/>
            <person name="Salamov A."/>
            <person name="Schmutz J."/>
            <person name="Shapiro H."/>
            <person name="Lindquist E."/>
            <person name="Lucas S."/>
            <person name="Rokhsar D."/>
            <person name="Grigoriev I.V."/>
        </authorList>
    </citation>
    <scope>NUCLEOTIDE SEQUENCE [LARGE SCALE GENOMIC DNA]</scope>
</reference>
<dbReference type="Proteomes" id="UP000001514">
    <property type="component" value="Unassembled WGS sequence"/>
</dbReference>